<dbReference type="Proteomes" id="UP000007799">
    <property type="component" value="Unassembled WGS sequence"/>
</dbReference>
<keyword evidence="2" id="KW-0472">Membrane</keyword>
<keyword evidence="2" id="KW-1133">Transmembrane helix</keyword>
<gene>
    <name evidence="4" type="ORF">PTSG_02131</name>
</gene>
<dbReference type="GeneID" id="16077204"/>
<feature type="region of interest" description="Disordered" evidence="1">
    <location>
        <begin position="555"/>
        <end position="579"/>
    </location>
</feature>
<name>F2U1A7_SALR5</name>
<keyword evidence="5" id="KW-1185">Reference proteome</keyword>
<feature type="domain" description="EH" evidence="3">
    <location>
        <begin position="418"/>
        <end position="461"/>
    </location>
</feature>
<dbReference type="RefSeq" id="XP_004996613.1">
    <property type="nucleotide sequence ID" value="XM_004996556.1"/>
</dbReference>
<dbReference type="AlphaFoldDB" id="F2U1A7"/>
<accession>F2U1A7</accession>
<dbReference type="InParanoid" id="F2U1A7"/>
<dbReference type="eggNOG" id="ENOG502QQT3">
    <property type="taxonomic scope" value="Eukaryota"/>
</dbReference>
<dbReference type="CDD" id="cd03801">
    <property type="entry name" value="GT4_PimA-like"/>
    <property type="match status" value="1"/>
</dbReference>
<dbReference type="Gene3D" id="3.40.50.2000">
    <property type="entry name" value="Glycogen Phosphorylase B"/>
    <property type="match status" value="1"/>
</dbReference>
<evidence type="ECO:0000259" key="3">
    <source>
        <dbReference type="PROSITE" id="PS50031"/>
    </source>
</evidence>
<reference evidence="4" key="1">
    <citation type="submission" date="2009-08" db="EMBL/GenBank/DDBJ databases">
        <title>Annotation of Salpingoeca rosetta.</title>
        <authorList>
            <consortium name="The Broad Institute Genome Sequencing Platform"/>
            <person name="Russ C."/>
            <person name="Cuomo C."/>
            <person name="Burger G."/>
            <person name="Gray M.W."/>
            <person name="Holland P.W.H."/>
            <person name="King N."/>
            <person name="Lang F.B.F."/>
            <person name="Roger A.J."/>
            <person name="Ruiz-Trillo I."/>
            <person name="Young S.K."/>
            <person name="Zeng Q."/>
            <person name="Gargeya S."/>
            <person name="Alvarado L."/>
            <person name="Berlin A."/>
            <person name="Chapman S.B."/>
            <person name="Chen Z."/>
            <person name="Freedman E."/>
            <person name="Gellesch M."/>
            <person name="Goldberg J."/>
            <person name="Griggs A."/>
            <person name="Gujja S."/>
            <person name="Heilman E."/>
            <person name="Heiman D."/>
            <person name="Howarth C."/>
            <person name="Mehta T."/>
            <person name="Neiman D."/>
            <person name="Pearson M."/>
            <person name="Roberts A."/>
            <person name="Saif S."/>
            <person name="Shea T."/>
            <person name="Shenoy N."/>
            <person name="Sisk P."/>
            <person name="Stolte C."/>
            <person name="Sykes S."/>
            <person name="White J."/>
            <person name="Yandava C."/>
            <person name="Haas B."/>
            <person name="Nusbaum C."/>
            <person name="Birren B."/>
        </authorList>
    </citation>
    <scope>NUCLEOTIDE SEQUENCE</scope>
    <source>
        <strain evidence="4">ATCC 50818</strain>
    </source>
</reference>
<dbReference type="PANTHER" id="PTHR46656:SF3">
    <property type="entry name" value="PUTATIVE-RELATED"/>
    <property type="match status" value="1"/>
</dbReference>
<dbReference type="STRING" id="946362.F2U1A7"/>
<evidence type="ECO:0000313" key="4">
    <source>
        <dbReference type="EMBL" id="EGD81409.1"/>
    </source>
</evidence>
<dbReference type="PROSITE" id="PS50031">
    <property type="entry name" value="EH"/>
    <property type="match status" value="1"/>
</dbReference>
<dbReference type="EMBL" id="GL832959">
    <property type="protein sequence ID" value="EGD81409.1"/>
    <property type="molecule type" value="Genomic_DNA"/>
</dbReference>
<dbReference type="OrthoDB" id="2193793at2759"/>
<protein>
    <recommendedName>
        <fullName evidence="3">EH domain-containing protein</fullName>
    </recommendedName>
</protein>
<proteinExistence type="predicted"/>
<evidence type="ECO:0000256" key="2">
    <source>
        <dbReference type="SAM" id="Phobius"/>
    </source>
</evidence>
<dbReference type="KEGG" id="sre:PTSG_02131"/>
<feature type="transmembrane region" description="Helical" evidence="2">
    <location>
        <begin position="51"/>
        <end position="69"/>
    </location>
</feature>
<dbReference type="PANTHER" id="PTHR46656">
    <property type="entry name" value="PUTATIVE-RELATED"/>
    <property type="match status" value="1"/>
</dbReference>
<sequence length="594" mass="66567">MHAGVREAIMVGEAKHSTERGGAAASLVLPTSQDGHKDGSCEQRQASPRRILVILFVLWLTLFLCSRFYHSFVLIIIASHGDLPLRYDPSSPRQPRWYNGPWATTPHQHPAAPGTACVVDLRSQSILFVVRHECVPRRRHDPSSSSSSASTAVPPLPNSRVRAACNRVAVAWDTPLAGGLTTGLSSEAVSFLVPLSKRADITLASDFREDGSFVSGLDLHERRVVLRLNAQRKAGILPRPHIYVSQWPPGSLFAQKMREYGVGASTYRISRAMYEATRLPFDWPPNFSDIDEFWVPSEWNKRIFVEQYGVPPRDVHVVEEGLNTRDTFNPRLFNAAAARKAVYPADVQDSFIFLSVFKWEERKAPTTLIRAFVEEFGEDENVSLFLRTSPPAYINVAAVAETEVGRADGRVRVLQRQDDSRYQQMFVGADAFVLASHGEGWGRPVFEAMALSLPVIATNWSGPTQFITEDTAYPLPVPSLEPAQIPGGAHDAQWAHVSVTALRKLLRHVFSNPEEAKRKGERARQHIQQHLDEQVVAGQAEERLRIACRQQAGGVFPRHRRQQRGSAVHPSGDGSTRHQRWSSDWVYRWGRRPR</sequence>
<organism evidence="4 5">
    <name type="scientific">Salpingoeca rosetta (strain ATCC 50818 / BSB-021)</name>
    <dbReference type="NCBI Taxonomy" id="946362"/>
    <lineage>
        <taxon>Eukaryota</taxon>
        <taxon>Choanoflagellata</taxon>
        <taxon>Craspedida</taxon>
        <taxon>Salpingoecidae</taxon>
        <taxon>Salpingoeca</taxon>
    </lineage>
</organism>
<evidence type="ECO:0000256" key="1">
    <source>
        <dbReference type="SAM" id="MobiDB-lite"/>
    </source>
</evidence>
<dbReference type="SUPFAM" id="SSF53756">
    <property type="entry name" value="UDP-Glycosyltransferase/glycogen phosphorylase"/>
    <property type="match status" value="1"/>
</dbReference>
<dbReference type="InterPro" id="IPR000261">
    <property type="entry name" value="EH_dom"/>
</dbReference>
<keyword evidence="2" id="KW-0812">Transmembrane</keyword>
<dbReference type="Pfam" id="PF13692">
    <property type="entry name" value="Glyco_trans_1_4"/>
    <property type="match status" value="1"/>
</dbReference>
<evidence type="ECO:0000313" key="5">
    <source>
        <dbReference type="Proteomes" id="UP000007799"/>
    </source>
</evidence>